<proteinExistence type="predicted"/>
<reference evidence="1 2" key="1">
    <citation type="submission" date="2018-03" db="EMBL/GenBank/DDBJ databases">
        <title>Genomic Encyclopedia of Type Strains, Phase III (KMG-III): the genomes of soil and plant-associated and newly described type strains.</title>
        <authorList>
            <person name="Whitman W."/>
        </authorList>
    </citation>
    <scope>NUCLEOTIDE SEQUENCE [LARGE SCALE GENOMIC DNA]</scope>
    <source>
        <strain evidence="1 2">CGMCC 1.12700</strain>
    </source>
</reference>
<gene>
    <name evidence="1" type="ORF">B0I18_105243</name>
</gene>
<organism evidence="1 2">
    <name type="scientific">Taibaiella chishuiensis</name>
    <dbReference type="NCBI Taxonomy" id="1434707"/>
    <lineage>
        <taxon>Bacteria</taxon>
        <taxon>Pseudomonadati</taxon>
        <taxon>Bacteroidota</taxon>
        <taxon>Chitinophagia</taxon>
        <taxon>Chitinophagales</taxon>
        <taxon>Chitinophagaceae</taxon>
        <taxon>Taibaiella</taxon>
    </lineage>
</organism>
<sequence>MEMKFFGPRLRATQEDRLAKLLNLSRDEYAELSHSGIRKVNDLNGDPLYYYIKISPLNPEYLLTKINMDRKKMVYFSPDAFDQQRQPLPPRTHALPRR</sequence>
<accession>A0A2P8D359</accession>
<dbReference type="OrthoDB" id="9853908at2"/>
<evidence type="ECO:0000313" key="1">
    <source>
        <dbReference type="EMBL" id="PSK91658.1"/>
    </source>
</evidence>
<dbReference type="Proteomes" id="UP000240572">
    <property type="component" value="Unassembled WGS sequence"/>
</dbReference>
<keyword evidence="2" id="KW-1185">Reference proteome</keyword>
<comment type="caution">
    <text evidence="1">The sequence shown here is derived from an EMBL/GenBank/DDBJ whole genome shotgun (WGS) entry which is preliminary data.</text>
</comment>
<name>A0A2P8D359_9BACT</name>
<evidence type="ECO:0000313" key="2">
    <source>
        <dbReference type="Proteomes" id="UP000240572"/>
    </source>
</evidence>
<dbReference type="EMBL" id="PYGD01000005">
    <property type="protein sequence ID" value="PSK91658.1"/>
    <property type="molecule type" value="Genomic_DNA"/>
</dbReference>
<dbReference type="RefSeq" id="WP_106523549.1">
    <property type="nucleotide sequence ID" value="NZ_PYGD01000005.1"/>
</dbReference>
<dbReference type="AlphaFoldDB" id="A0A2P8D359"/>
<protein>
    <submittedName>
        <fullName evidence="1">Uncharacterized protein</fullName>
    </submittedName>
</protein>